<dbReference type="Proteomes" id="UP000199114">
    <property type="component" value="Unassembled WGS sequence"/>
</dbReference>
<dbReference type="EMBL" id="FOFD01000004">
    <property type="protein sequence ID" value="SER27791.1"/>
    <property type="molecule type" value="Genomic_DNA"/>
</dbReference>
<keyword evidence="3" id="KW-1185">Reference proteome</keyword>
<gene>
    <name evidence="2" type="ORF">SAMN04489841_3518</name>
</gene>
<evidence type="ECO:0000313" key="3">
    <source>
        <dbReference type="Proteomes" id="UP000199114"/>
    </source>
</evidence>
<protein>
    <submittedName>
        <fullName evidence="2">Uncharacterized protein</fullName>
    </submittedName>
</protein>
<dbReference type="AlphaFoldDB" id="A0A1H9MW42"/>
<evidence type="ECO:0000313" key="2">
    <source>
        <dbReference type="EMBL" id="SER27791.1"/>
    </source>
</evidence>
<feature type="compositionally biased region" description="Pro residues" evidence="1">
    <location>
        <begin position="1"/>
        <end position="11"/>
    </location>
</feature>
<dbReference type="RefSeq" id="WP_090619706.1">
    <property type="nucleotide sequence ID" value="NZ_FOFD01000004.1"/>
</dbReference>
<organism evidence="2 3">
    <name type="scientific">Natrinema salaciae</name>
    <dbReference type="NCBI Taxonomy" id="1186196"/>
    <lineage>
        <taxon>Archaea</taxon>
        <taxon>Methanobacteriati</taxon>
        <taxon>Methanobacteriota</taxon>
        <taxon>Stenosarchaea group</taxon>
        <taxon>Halobacteria</taxon>
        <taxon>Halobacteriales</taxon>
        <taxon>Natrialbaceae</taxon>
        <taxon>Natrinema</taxon>
    </lineage>
</organism>
<proteinExistence type="predicted"/>
<sequence>MSTHQPQPPTETEPTPDRTTPHTHRPRSSAATPRTATDRAPRTFSHRNATRLENLIDEWNAAFANETPDEAA</sequence>
<evidence type="ECO:0000256" key="1">
    <source>
        <dbReference type="SAM" id="MobiDB-lite"/>
    </source>
</evidence>
<name>A0A1H9MW42_9EURY</name>
<feature type="region of interest" description="Disordered" evidence="1">
    <location>
        <begin position="1"/>
        <end position="49"/>
    </location>
</feature>
<reference evidence="3" key="1">
    <citation type="submission" date="2016-10" db="EMBL/GenBank/DDBJ databases">
        <authorList>
            <person name="Varghese N."/>
            <person name="Submissions S."/>
        </authorList>
    </citation>
    <scope>NUCLEOTIDE SEQUENCE [LARGE SCALE GENOMIC DNA]</scope>
    <source>
        <strain evidence="3">DSM 25055</strain>
    </source>
</reference>
<accession>A0A1H9MW42</accession>